<evidence type="ECO:0000313" key="3">
    <source>
        <dbReference type="Proteomes" id="UP000324907"/>
    </source>
</evidence>
<protein>
    <submittedName>
        <fullName evidence="2">Uncharacterized protein</fullName>
    </submittedName>
</protein>
<proteinExistence type="predicted"/>
<accession>A0A5A8C6P1</accession>
<organism evidence="2 3">
    <name type="scientific">Cafeteria roenbergensis</name>
    <name type="common">Marine flagellate</name>
    <dbReference type="NCBI Taxonomy" id="33653"/>
    <lineage>
        <taxon>Eukaryota</taxon>
        <taxon>Sar</taxon>
        <taxon>Stramenopiles</taxon>
        <taxon>Bigyra</taxon>
        <taxon>Opalozoa</taxon>
        <taxon>Bicosoecida</taxon>
        <taxon>Cafeteriaceae</taxon>
        <taxon>Cafeteria</taxon>
    </lineage>
</organism>
<reference evidence="2 3" key="1">
    <citation type="submission" date="2019-07" db="EMBL/GenBank/DDBJ databases">
        <title>Genomes of Cafeteria roenbergensis.</title>
        <authorList>
            <person name="Fischer M.G."/>
            <person name="Hackl T."/>
            <person name="Roman M."/>
        </authorList>
    </citation>
    <scope>NUCLEOTIDE SEQUENCE [LARGE SCALE GENOMIC DNA]</scope>
    <source>
        <strain evidence="2 3">RCC970-E3</strain>
    </source>
</reference>
<feature type="compositionally biased region" description="Basic and acidic residues" evidence="1">
    <location>
        <begin position="163"/>
        <end position="174"/>
    </location>
</feature>
<dbReference type="AlphaFoldDB" id="A0A5A8C6P1"/>
<comment type="caution">
    <text evidence="2">The sequence shown here is derived from an EMBL/GenBank/DDBJ whole genome shotgun (WGS) entry which is preliminary data.</text>
</comment>
<sequence length="185" mass="19077">MADDAAGRFPAGAIGSLLGAASTPADVEAAVVSSLKLEPRERIRDRAIVDLTVGCIAAVRAAGGTSAQCAAGAGVCFEVFQRAEADRWEDKRAVVAFAQDRLLDAAMPPGGEDTDDGTAAADPPLSPELSDAVSRYLGVTLLSQWELHRVVVGGAGGALLRDELDESKAVDSPRRPPPLSDATRA</sequence>
<evidence type="ECO:0000256" key="1">
    <source>
        <dbReference type="SAM" id="MobiDB-lite"/>
    </source>
</evidence>
<gene>
    <name evidence="2" type="ORF">FNF28_07527</name>
</gene>
<feature type="region of interest" description="Disordered" evidence="1">
    <location>
        <begin position="106"/>
        <end position="126"/>
    </location>
</feature>
<dbReference type="Proteomes" id="UP000324907">
    <property type="component" value="Unassembled WGS sequence"/>
</dbReference>
<name>A0A5A8C6P1_CAFRO</name>
<evidence type="ECO:0000313" key="2">
    <source>
        <dbReference type="EMBL" id="KAA0147750.1"/>
    </source>
</evidence>
<feature type="region of interest" description="Disordered" evidence="1">
    <location>
        <begin position="163"/>
        <end position="185"/>
    </location>
</feature>
<dbReference type="EMBL" id="VLTL01000277">
    <property type="protein sequence ID" value="KAA0147750.1"/>
    <property type="molecule type" value="Genomic_DNA"/>
</dbReference>